<protein>
    <submittedName>
        <fullName evidence="1">Uncharacterized protein</fullName>
    </submittedName>
</protein>
<keyword evidence="2" id="KW-1185">Reference proteome</keyword>
<evidence type="ECO:0000313" key="1">
    <source>
        <dbReference type="EMBL" id="KAF2789021.1"/>
    </source>
</evidence>
<name>A0A6A6WYL9_9PLEO</name>
<dbReference type="EMBL" id="MU002169">
    <property type="protein sequence ID" value="KAF2789021.1"/>
    <property type="molecule type" value="Genomic_DNA"/>
</dbReference>
<accession>A0A6A6WYL9</accession>
<dbReference type="AlphaFoldDB" id="A0A6A6WYL9"/>
<proteinExistence type="predicted"/>
<evidence type="ECO:0000313" key="2">
    <source>
        <dbReference type="Proteomes" id="UP000799757"/>
    </source>
</evidence>
<sequence>MNQRASGLHPVPACTSSVARVQLLALQPPRPPIRSRSSAPSTTSPYALASWAPGWSSFWPSYPLIRIHPSSGRRAIGANHVRPARSGTRPLFRLRGLLARHPEPFLPYLHLAYYSSSPFHIHPEPIPHSMSIPRLTLSRSSPGQTCRAASWRRTVQWGR</sequence>
<organism evidence="1 2">
    <name type="scientific">Melanomma pulvis-pyrius CBS 109.77</name>
    <dbReference type="NCBI Taxonomy" id="1314802"/>
    <lineage>
        <taxon>Eukaryota</taxon>
        <taxon>Fungi</taxon>
        <taxon>Dikarya</taxon>
        <taxon>Ascomycota</taxon>
        <taxon>Pezizomycotina</taxon>
        <taxon>Dothideomycetes</taxon>
        <taxon>Pleosporomycetidae</taxon>
        <taxon>Pleosporales</taxon>
        <taxon>Melanommataceae</taxon>
        <taxon>Melanomma</taxon>
    </lineage>
</organism>
<dbReference type="Proteomes" id="UP000799757">
    <property type="component" value="Unassembled WGS sequence"/>
</dbReference>
<gene>
    <name evidence="1" type="ORF">K505DRAFT_99846</name>
</gene>
<reference evidence="1" key="1">
    <citation type="journal article" date="2020" name="Stud. Mycol.">
        <title>101 Dothideomycetes genomes: a test case for predicting lifestyles and emergence of pathogens.</title>
        <authorList>
            <person name="Haridas S."/>
            <person name="Albert R."/>
            <person name="Binder M."/>
            <person name="Bloem J."/>
            <person name="Labutti K."/>
            <person name="Salamov A."/>
            <person name="Andreopoulos B."/>
            <person name="Baker S."/>
            <person name="Barry K."/>
            <person name="Bills G."/>
            <person name="Bluhm B."/>
            <person name="Cannon C."/>
            <person name="Castanera R."/>
            <person name="Culley D."/>
            <person name="Daum C."/>
            <person name="Ezra D."/>
            <person name="Gonzalez J."/>
            <person name="Henrissat B."/>
            <person name="Kuo A."/>
            <person name="Liang C."/>
            <person name="Lipzen A."/>
            <person name="Lutzoni F."/>
            <person name="Magnuson J."/>
            <person name="Mondo S."/>
            <person name="Nolan M."/>
            <person name="Ohm R."/>
            <person name="Pangilinan J."/>
            <person name="Park H.-J."/>
            <person name="Ramirez L."/>
            <person name="Alfaro M."/>
            <person name="Sun H."/>
            <person name="Tritt A."/>
            <person name="Yoshinaga Y."/>
            <person name="Zwiers L.-H."/>
            <person name="Turgeon B."/>
            <person name="Goodwin S."/>
            <person name="Spatafora J."/>
            <person name="Crous P."/>
            <person name="Grigoriev I."/>
        </authorList>
    </citation>
    <scope>NUCLEOTIDE SEQUENCE</scope>
    <source>
        <strain evidence="1">CBS 109.77</strain>
    </source>
</reference>